<feature type="domain" description="Ppx/GppA phosphatase N-terminal" evidence="11">
    <location>
        <begin position="664"/>
        <end position="987"/>
    </location>
</feature>
<dbReference type="InterPro" id="IPR003695">
    <property type="entry name" value="Ppx_GppA_N"/>
</dbReference>
<dbReference type="Gene3D" id="3.30.420.40">
    <property type="match status" value="1"/>
</dbReference>
<evidence type="ECO:0000256" key="8">
    <source>
        <dbReference type="ARBA" id="ARBA00044793"/>
    </source>
</evidence>
<dbReference type="FunFam" id="3.30.420.40:FF:000191">
    <property type="entry name" value="Retrograde regulation protein 2"/>
    <property type="match status" value="1"/>
</dbReference>
<evidence type="ECO:0000259" key="12">
    <source>
        <dbReference type="Pfam" id="PF23566"/>
    </source>
</evidence>
<dbReference type="Proteomes" id="UP000799536">
    <property type="component" value="Unassembled WGS sequence"/>
</dbReference>
<reference evidence="13" key="1">
    <citation type="journal article" date="2020" name="Stud. Mycol.">
        <title>101 Dothideomycetes genomes: a test case for predicting lifestyles and emergence of pathogens.</title>
        <authorList>
            <person name="Haridas S."/>
            <person name="Albert R."/>
            <person name="Binder M."/>
            <person name="Bloem J."/>
            <person name="Labutti K."/>
            <person name="Salamov A."/>
            <person name="Andreopoulos B."/>
            <person name="Baker S."/>
            <person name="Barry K."/>
            <person name="Bills G."/>
            <person name="Bluhm B."/>
            <person name="Cannon C."/>
            <person name="Castanera R."/>
            <person name="Culley D."/>
            <person name="Daum C."/>
            <person name="Ezra D."/>
            <person name="Gonzalez J."/>
            <person name="Henrissat B."/>
            <person name="Kuo A."/>
            <person name="Liang C."/>
            <person name="Lipzen A."/>
            <person name="Lutzoni F."/>
            <person name="Magnuson J."/>
            <person name="Mondo S."/>
            <person name="Nolan M."/>
            <person name="Ohm R."/>
            <person name="Pangilinan J."/>
            <person name="Park H.-J."/>
            <person name="Ramirez L."/>
            <person name="Alfaro M."/>
            <person name="Sun H."/>
            <person name="Tritt A."/>
            <person name="Yoshinaga Y."/>
            <person name="Zwiers L.-H."/>
            <person name="Turgeon B."/>
            <person name="Goodwin S."/>
            <person name="Spatafora J."/>
            <person name="Crous P."/>
            <person name="Grigoriev I."/>
        </authorList>
    </citation>
    <scope>NUCLEOTIDE SEQUENCE</scope>
    <source>
        <strain evidence="13">ATCC 74209</strain>
    </source>
</reference>
<proteinExistence type="inferred from homology"/>
<evidence type="ECO:0000256" key="3">
    <source>
        <dbReference type="ARBA" id="ARBA00010288"/>
    </source>
</evidence>
<feature type="transmembrane region" description="Helical" evidence="10">
    <location>
        <begin position="81"/>
        <end position="101"/>
    </location>
</feature>
<organism evidence="13 14">
    <name type="scientific">Delitschia confertaspora ATCC 74209</name>
    <dbReference type="NCBI Taxonomy" id="1513339"/>
    <lineage>
        <taxon>Eukaryota</taxon>
        <taxon>Fungi</taxon>
        <taxon>Dikarya</taxon>
        <taxon>Ascomycota</taxon>
        <taxon>Pezizomycotina</taxon>
        <taxon>Dothideomycetes</taxon>
        <taxon>Pleosporomycetidae</taxon>
        <taxon>Pleosporales</taxon>
        <taxon>Delitschiaceae</taxon>
        <taxon>Delitschia</taxon>
    </lineage>
</organism>
<comment type="subcellular location">
    <subcellularLocation>
        <location evidence="1">Endoplasmic reticulum membrane</location>
        <topology evidence="1">Multi-pass membrane protein</topology>
    </subcellularLocation>
</comment>
<dbReference type="GO" id="GO:0034203">
    <property type="term" value="P:glycolipid translocation"/>
    <property type="evidence" value="ECO:0007669"/>
    <property type="project" value="TreeGrafter"/>
</dbReference>
<dbReference type="GO" id="GO:0005789">
    <property type="term" value="C:endoplasmic reticulum membrane"/>
    <property type="evidence" value="ECO:0007669"/>
    <property type="project" value="UniProtKB-SubCell"/>
</dbReference>
<feature type="transmembrane region" description="Helical" evidence="10">
    <location>
        <begin position="330"/>
        <end position="349"/>
    </location>
</feature>
<keyword evidence="6 10" id="KW-1133">Transmembrane helix</keyword>
<feature type="transmembrane region" description="Helical" evidence="10">
    <location>
        <begin position="173"/>
        <end position="195"/>
    </location>
</feature>
<dbReference type="GO" id="GO:0006488">
    <property type="term" value="P:dolichol-linked oligosaccharide biosynthetic process"/>
    <property type="evidence" value="ECO:0007669"/>
    <property type="project" value="InterPro"/>
</dbReference>
<dbReference type="Gene3D" id="3.30.420.150">
    <property type="entry name" value="Exopolyphosphatase. Domain 2"/>
    <property type="match status" value="1"/>
</dbReference>
<name>A0A9P4JEW1_9PLEO</name>
<dbReference type="OrthoDB" id="2014654at2759"/>
<dbReference type="AlphaFoldDB" id="A0A9P4JEW1"/>
<dbReference type="InterPro" id="IPR007594">
    <property type="entry name" value="RFT1"/>
</dbReference>
<evidence type="ECO:0000256" key="7">
    <source>
        <dbReference type="ARBA" id="ARBA00023136"/>
    </source>
</evidence>
<dbReference type="InterPro" id="IPR043129">
    <property type="entry name" value="ATPase_NBD"/>
</dbReference>
<dbReference type="Pfam" id="PF04506">
    <property type="entry name" value="Rft-1"/>
    <property type="match status" value="1"/>
</dbReference>
<evidence type="ECO:0000256" key="2">
    <source>
        <dbReference type="ARBA" id="ARBA00004922"/>
    </source>
</evidence>
<keyword evidence="5" id="KW-0256">Endoplasmic reticulum</keyword>
<keyword evidence="7 10" id="KW-0472">Membrane</keyword>
<dbReference type="SUPFAM" id="SSF53067">
    <property type="entry name" value="Actin-like ATPase domain"/>
    <property type="match status" value="2"/>
</dbReference>
<keyword evidence="14" id="KW-1185">Reference proteome</keyword>
<dbReference type="Pfam" id="PF02541">
    <property type="entry name" value="Ppx-GppA"/>
    <property type="match status" value="1"/>
</dbReference>
<dbReference type="InterPro" id="IPR057512">
    <property type="entry name" value="RTG2_C"/>
</dbReference>
<dbReference type="Pfam" id="PF23566">
    <property type="entry name" value="RTG2_C"/>
    <property type="match status" value="1"/>
</dbReference>
<evidence type="ECO:0000259" key="11">
    <source>
        <dbReference type="Pfam" id="PF02541"/>
    </source>
</evidence>
<evidence type="ECO:0000256" key="1">
    <source>
        <dbReference type="ARBA" id="ARBA00004477"/>
    </source>
</evidence>
<sequence length="1220" mass="134245">MSNKILSASAKGATFLILLQIGSRALTFAVNQILLRFLSPELLGVSAQLELFSISVLYFARESLRVALQRQAHGVQTVVNLSYLAIFSGVPLIYGLGVLWLRSDTPHVPYFVDALTLYCFATFIELLTEPAFSAVQQKLLYKVRASAESAATLMRCLGTCGSAIWASRSGVDLGVLPFAIGQLSYAFALLVVYMYKLWPISKNEKFSLLAKQIQSTPSNPYFLSYFSAPLSKLTLSLTLQSTLKYILTQGDSLLITGLTSLSDQGAYALASNYGGLIARMLFQPIEESSRNLFAKLCADSEVQKDTKQPKRGGNEKADEKKKELDQASRILLTILHLYTLLSLLAITLGPPLSHPLLTLVAGRKWSSTSASSVLATYCYYIPFLALNGVTEAFVAAVASPSDLHKQSVSMFIFFGLFAASAWGFIAHLGLGGSGVVAANCVNMGLRIVWNTRFIANFFKRRGLEFSIWDALPTTLTIGAAILTSAVLKANSLEGLVSQFGIFGDLARLVAIGGIFGLSMLYFERQFLLDCYRMLRPASAPAPASTAETEKKELAVTCTTSAHFCPASPTYVIHSRACCSAPLHLATQSGLSYIKKKRVREFQRVTNLKLFSIRLINMTNSCIKFQTSYSSMPYKDSSHYHGLVDMGSNGIRFSITDLSPPTQRLLPVIFHDRAAISLYDAQFDASGNRIPIPKSTIHQVVQALLRFKSTCKDFHVPDHQIRILATEATRTALNSETFRSAIQVSVGWHVDLLSKEEEGRLGAYGIASSYAEVKGLVMDLGGGSTQISWINTKEGEIKMAEAESSVSLPYGAAALTKKLEAAGERTGKAWEAFEEEVSRNLESAIRKNLDGLFASSPHLWPQVLSENQYKSVVNLYLSGGGFRGWGFVLLSEHVVKPYPIPIVNGFRVTAEEFQETDRVAAAVRGTGNDDGTPDIFRISGRRASQVPAVTFLVQCLLRALSAITEVSIRNVHFCQGGVREGTHFSNLDASLRAEHPLVTATRPSAPESVSELVGILESVTYYKQREGPLQRAFGRSILTAFVQAMYVHANFPKDISAGAALRSTTTGYFANAHGVSHEERALLALLLCESHGGFGSISPTEQNFYTRIAKLVPDWKCWFCMLVGRIAAMLRRVFPAGVVRKGQKKIEMEAKWGWKKRQDMGIDIFYINLRFEQMDEALQKAVKAVEKVGKRKNWTSEWGREVSVTFGVRNIDQNEYEKIND</sequence>
<evidence type="ECO:0000313" key="14">
    <source>
        <dbReference type="Proteomes" id="UP000799536"/>
    </source>
</evidence>
<comment type="similarity">
    <text evidence="3">Belongs to the RFT1 family.</text>
</comment>
<feature type="transmembrane region" description="Helical" evidence="10">
    <location>
        <begin position="499"/>
        <end position="522"/>
    </location>
</feature>
<gene>
    <name evidence="13" type="ORF">GQ43DRAFT_451328</name>
</gene>
<accession>A0A9P4JEW1</accession>
<keyword evidence="4 10" id="KW-0812">Transmembrane</keyword>
<dbReference type="PANTHER" id="PTHR13117">
    <property type="entry name" value="ENDOPLASMIC RETICULUM MULTISPAN TRANSMEMBRANE PROTEIN-RELATED"/>
    <property type="match status" value="1"/>
</dbReference>
<evidence type="ECO:0000256" key="10">
    <source>
        <dbReference type="SAM" id="Phobius"/>
    </source>
</evidence>
<dbReference type="EMBL" id="ML994181">
    <property type="protein sequence ID" value="KAF2197980.1"/>
    <property type="molecule type" value="Genomic_DNA"/>
</dbReference>
<evidence type="ECO:0000313" key="13">
    <source>
        <dbReference type="EMBL" id="KAF2197980.1"/>
    </source>
</evidence>
<evidence type="ECO:0000256" key="5">
    <source>
        <dbReference type="ARBA" id="ARBA00022824"/>
    </source>
</evidence>
<dbReference type="PANTHER" id="PTHR13117:SF5">
    <property type="entry name" value="PROTEIN RFT1 HOMOLOG"/>
    <property type="match status" value="1"/>
</dbReference>
<feature type="transmembrane region" description="Helical" evidence="10">
    <location>
        <begin position="467"/>
        <end position="487"/>
    </location>
</feature>
<comment type="pathway">
    <text evidence="2">Protein modification; protein glycosylation.</text>
</comment>
<feature type="transmembrane region" description="Helical" evidence="10">
    <location>
        <begin position="12"/>
        <end position="30"/>
    </location>
</feature>
<protein>
    <recommendedName>
        <fullName evidence="8">Man(5)GlcNAc(2)-PP-dolichol translocation protein RFT1</fullName>
    </recommendedName>
</protein>
<feature type="transmembrane region" description="Helical" evidence="10">
    <location>
        <begin position="42"/>
        <end position="60"/>
    </location>
</feature>
<evidence type="ECO:0000256" key="6">
    <source>
        <dbReference type="ARBA" id="ARBA00022989"/>
    </source>
</evidence>
<feature type="transmembrane region" description="Helical" evidence="10">
    <location>
        <begin position="379"/>
        <end position="398"/>
    </location>
</feature>
<feature type="transmembrane region" description="Helical" evidence="10">
    <location>
        <begin position="410"/>
        <end position="430"/>
    </location>
</feature>
<comment type="function">
    <text evidence="9">Intramembrane glycolipid transporter that operates in the biosynthetic pathway of dolichol-linked oligosaccharides, the glycan precursors employed in protein asparagine (N)-glycosylation. The sequential addition of sugars to dolichol pyrophosphate produces dolichol-linked oligosaccharides containing fourteen sugars, including two GlcNAcs, nine mannoses and three glucoses. Once assembled, the oligosaccharide is transferred from the lipid to nascent proteins by oligosaccharyltransferases. The assembly of dolichol-linked oligosaccharides begins on the cytosolic side of the endoplasmic reticulum membrane and finishes in its lumen. RFT1 could mediate the translocation of the cytosolically oriented intermediate DolPP-GlcNAc2Man5, produced by ALG11, into the ER lumen where dolichol-linked oligosaccharides assembly continues. However, the intramembrane lipid transporter activity could not be confirmed in vitro.</text>
</comment>
<evidence type="ECO:0000256" key="9">
    <source>
        <dbReference type="ARBA" id="ARBA00045912"/>
    </source>
</evidence>
<evidence type="ECO:0000256" key="4">
    <source>
        <dbReference type="ARBA" id="ARBA00022692"/>
    </source>
</evidence>
<feature type="domain" description="RTG2 C-terminal" evidence="12">
    <location>
        <begin position="994"/>
        <end position="1204"/>
    </location>
</feature>
<comment type="caution">
    <text evidence="13">The sequence shown here is derived from an EMBL/GenBank/DDBJ whole genome shotgun (WGS) entry which is preliminary data.</text>
</comment>